<keyword evidence="1" id="KW-0597">Phosphoprotein</keyword>
<dbReference type="AlphaFoldDB" id="A0A423PN61"/>
<accession>A0A423PN61</accession>
<evidence type="ECO:0000256" key="2">
    <source>
        <dbReference type="ARBA" id="ARBA00022649"/>
    </source>
</evidence>
<dbReference type="GO" id="GO:0110001">
    <property type="term" value="C:toxin-antitoxin complex"/>
    <property type="evidence" value="ECO:0007669"/>
    <property type="project" value="InterPro"/>
</dbReference>
<keyword evidence="3" id="KW-0540">Nuclease</keyword>
<reference evidence="7 8" key="1">
    <citation type="submission" date="2013-10" db="EMBL/GenBank/DDBJ databases">
        <title>Salinisphaera orenii MK-B5 Genome Sequencing.</title>
        <authorList>
            <person name="Lai Q."/>
            <person name="Li C."/>
            <person name="Shao Z."/>
        </authorList>
    </citation>
    <scope>NUCLEOTIDE SEQUENCE [LARGE SCALE GENOMIC DNA]</scope>
    <source>
        <strain evidence="7 8">MK-B5</strain>
    </source>
</reference>
<evidence type="ECO:0000256" key="1">
    <source>
        <dbReference type="ARBA" id="ARBA00022553"/>
    </source>
</evidence>
<name>A0A423PN61_9GAMM</name>
<dbReference type="GO" id="GO:0004540">
    <property type="term" value="F:RNA nuclease activity"/>
    <property type="evidence" value="ECO:0007669"/>
    <property type="project" value="InterPro"/>
</dbReference>
<organism evidence="7 8">
    <name type="scientific">Salinisphaera orenii MK-B5</name>
    <dbReference type="NCBI Taxonomy" id="856730"/>
    <lineage>
        <taxon>Bacteria</taxon>
        <taxon>Pseudomonadati</taxon>
        <taxon>Pseudomonadota</taxon>
        <taxon>Gammaproteobacteria</taxon>
        <taxon>Salinisphaerales</taxon>
        <taxon>Salinisphaeraceae</taxon>
        <taxon>Salinisphaera</taxon>
    </lineage>
</organism>
<evidence type="ECO:0000313" key="7">
    <source>
        <dbReference type="EMBL" id="ROO27054.1"/>
    </source>
</evidence>
<dbReference type="Pfam" id="PF01934">
    <property type="entry name" value="HepT-like"/>
    <property type="match status" value="1"/>
</dbReference>
<dbReference type="Gene3D" id="1.20.120.580">
    <property type="entry name" value="bsu32300-like"/>
    <property type="match status" value="1"/>
</dbReference>
<keyword evidence="2" id="KW-1277">Toxin-antitoxin system</keyword>
<dbReference type="InterPro" id="IPR037038">
    <property type="entry name" value="HepT-like_sf"/>
</dbReference>
<comment type="similarity">
    <text evidence="6">Belongs to the HepT RNase toxin family.</text>
</comment>
<keyword evidence="4" id="KW-0547">Nucleotide-binding</keyword>
<evidence type="ECO:0000313" key="8">
    <source>
        <dbReference type="Proteomes" id="UP000283993"/>
    </source>
</evidence>
<dbReference type="GO" id="GO:0016787">
    <property type="term" value="F:hydrolase activity"/>
    <property type="evidence" value="ECO:0007669"/>
    <property type="project" value="UniProtKB-KW"/>
</dbReference>
<evidence type="ECO:0000256" key="3">
    <source>
        <dbReference type="ARBA" id="ARBA00022722"/>
    </source>
</evidence>
<evidence type="ECO:0000256" key="6">
    <source>
        <dbReference type="ARBA" id="ARBA00024207"/>
    </source>
</evidence>
<evidence type="ECO:0000256" key="5">
    <source>
        <dbReference type="ARBA" id="ARBA00022801"/>
    </source>
</evidence>
<dbReference type="Proteomes" id="UP000283993">
    <property type="component" value="Unassembled WGS sequence"/>
</dbReference>
<dbReference type="InterPro" id="IPR008201">
    <property type="entry name" value="HepT-like"/>
</dbReference>
<gene>
    <name evidence="7" type="ORF">SAOR_09595</name>
</gene>
<dbReference type="GO" id="GO:0000166">
    <property type="term" value="F:nucleotide binding"/>
    <property type="evidence" value="ECO:0007669"/>
    <property type="project" value="UniProtKB-KW"/>
</dbReference>
<keyword evidence="8" id="KW-1185">Reference proteome</keyword>
<dbReference type="InterPro" id="IPR051813">
    <property type="entry name" value="HepT_RNase_toxin"/>
</dbReference>
<comment type="caution">
    <text evidence="7">The sequence shown here is derived from an EMBL/GenBank/DDBJ whole genome shotgun (WGS) entry which is preliminary data.</text>
</comment>
<dbReference type="PANTHER" id="PTHR34139">
    <property type="entry name" value="UPF0331 PROTEIN MJ0127"/>
    <property type="match status" value="1"/>
</dbReference>
<keyword evidence="5" id="KW-0378">Hydrolase</keyword>
<dbReference type="RefSeq" id="WP_123631235.1">
    <property type="nucleotide sequence ID" value="NZ_AYKH01000016.1"/>
</dbReference>
<dbReference type="EMBL" id="AYKH01000016">
    <property type="protein sequence ID" value="ROO27054.1"/>
    <property type="molecule type" value="Genomic_DNA"/>
</dbReference>
<dbReference type="PANTHER" id="PTHR34139:SF1">
    <property type="entry name" value="RNASE MJ1380-RELATED"/>
    <property type="match status" value="1"/>
</dbReference>
<proteinExistence type="inferred from homology"/>
<evidence type="ECO:0000256" key="4">
    <source>
        <dbReference type="ARBA" id="ARBA00022741"/>
    </source>
</evidence>
<sequence>MSRDVAMYLYDMQRAAKAIREFCRDKTYPQYSRDLLLRSAVERQFEIIGEALNKLGRLDPAAQARVRDYRNIISFRNILIHGYAELDDGLVWSAVIDRLPQLETDVNALIAEFG</sequence>
<protein>
    <recommendedName>
        <fullName evidence="9">Nucleotidyltransferase</fullName>
    </recommendedName>
</protein>
<evidence type="ECO:0008006" key="9">
    <source>
        <dbReference type="Google" id="ProtNLM"/>
    </source>
</evidence>